<dbReference type="Proteomes" id="UP000007110">
    <property type="component" value="Unassembled WGS sequence"/>
</dbReference>
<dbReference type="GO" id="GO:0005634">
    <property type="term" value="C:nucleus"/>
    <property type="evidence" value="ECO:0000318"/>
    <property type="project" value="GO_Central"/>
</dbReference>
<comment type="similarity">
    <text evidence="1">Belongs to the poly(ADP-ribose) glycohydrolase family.</text>
</comment>
<dbReference type="GO" id="GO:0004649">
    <property type="term" value="F:poly(ADP-ribose) glycohydrolase activity"/>
    <property type="evidence" value="ECO:0000318"/>
    <property type="project" value="GO_Central"/>
</dbReference>
<evidence type="ECO:0000256" key="4">
    <source>
        <dbReference type="PIRSR" id="PIRSR607724-1"/>
    </source>
</evidence>
<feature type="binding site" evidence="5">
    <location>
        <position position="604"/>
    </location>
    <ligand>
        <name>substrate</name>
    </ligand>
</feature>
<feature type="compositionally biased region" description="Polar residues" evidence="6">
    <location>
        <begin position="106"/>
        <end position="127"/>
    </location>
</feature>
<reference evidence="10" key="1">
    <citation type="submission" date="2015-02" db="EMBL/GenBank/DDBJ databases">
        <title>Genome sequencing for Strongylocentrotus purpuratus.</title>
        <authorList>
            <person name="Murali S."/>
            <person name="Liu Y."/>
            <person name="Vee V."/>
            <person name="English A."/>
            <person name="Wang M."/>
            <person name="Skinner E."/>
            <person name="Han Y."/>
            <person name="Muzny D.M."/>
            <person name="Worley K.C."/>
            <person name="Gibbs R.A."/>
        </authorList>
    </citation>
    <scope>NUCLEOTIDE SEQUENCE</scope>
</reference>
<dbReference type="OMA" id="WGMIERA"/>
<evidence type="ECO:0000256" key="1">
    <source>
        <dbReference type="ARBA" id="ARBA00009545"/>
    </source>
</evidence>
<feature type="binding site" evidence="5">
    <location>
        <position position="563"/>
    </location>
    <ligand>
        <name>substrate</name>
    </ligand>
</feature>
<feature type="active site" evidence="4">
    <location>
        <position position="565"/>
    </location>
</feature>
<dbReference type="InterPro" id="IPR048362">
    <property type="entry name" value="PARG_helical"/>
</dbReference>
<dbReference type="EnsemblMetazoa" id="XM_030979110">
    <property type="protein sequence ID" value="XP_030834970"/>
    <property type="gene ID" value="LOC100892778"/>
</dbReference>
<dbReference type="Pfam" id="PF20811">
    <property type="entry name" value="PARG_cat_N"/>
    <property type="match status" value="1"/>
</dbReference>
<dbReference type="GO" id="GO:0009225">
    <property type="term" value="P:nucleotide-sugar metabolic process"/>
    <property type="evidence" value="ECO:0000318"/>
    <property type="project" value="GO_Central"/>
</dbReference>
<feature type="binding site" evidence="5">
    <location>
        <position position="549"/>
    </location>
    <ligand>
        <name>substrate</name>
    </ligand>
</feature>
<accession>A0A7M7ND46</accession>
<evidence type="ECO:0000256" key="3">
    <source>
        <dbReference type="ARBA" id="ARBA00022801"/>
    </source>
</evidence>
<evidence type="ECO:0000259" key="7">
    <source>
        <dbReference type="Pfam" id="PF05028"/>
    </source>
</evidence>
<dbReference type="GO" id="GO:0005737">
    <property type="term" value="C:cytoplasm"/>
    <property type="evidence" value="ECO:0000318"/>
    <property type="project" value="GO_Central"/>
</dbReference>
<dbReference type="InterPro" id="IPR007724">
    <property type="entry name" value="Poly_GlycHdrlase"/>
</dbReference>
<name>A0A7M7ND46_STRPU</name>
<feature type="compositionally biased region" description="Basic and acidic residues" evidence="6">
    <location>
        <begin position="153"/>
        <end position="168"/>
    </location>
</feature>
<dbReference type="InParanoid" id="A0A7M7ND46"/>
<dbReference type="OrthoDB" id="1937899at2759"/>
<organism evidence="9 10">
    <name type="scientific">Strongylocentrotus purpuratus</name>
    <name type="common">Purple sea urchin</name>
    <dbReference type="NCBI Taxonomy" id="7668"/>
    <lineage>
        <taxon>Eukaryota</taxon>
        <taxon>Metazoa</taxon>
        <taxon>Echinodermata</taxon>
        <taxon>Eleutherozoa</taxon>
        <taxon>Echinozoa</taxon>
        <taxon>Echinoidea</taxon>
        <taxon>Euechinoidea</taxon>
        <taxon>Echinacea</taxon>
        <taxon>Camarodonta</taxon>
        <taxon>Echinidea</taxon>
        <taxon>Strongylocentrotidae</taxon>
        <taxon>Strongylocentrotus</taxon>
    </lineage>
</organism>
<proteinExistence type="inferred from homology"/>
<dbReference type="Pfam" id="PF05028">
    <property type="entry name" value="PARG_cat_C"/>
    <property type="match status" value="1"/>
</dbReference>
<feature type="active site" evidence="4">
    <location>
        <position position="564"/>
    </location>
</feature>
<feature type="active site" evidence="4">
    <location>
        <position position="546"/>
    </location>
</feature>
<dbReference type="EC" id="3.2.1.143" evidence="2"/>
<evidence type="ECO:0000313" key="10">
    <source>
        <dbReference type="Proteomes" id="UP000007110"/>
    </source>
</evidence>
<sequence>MVLIEAVIQHHLIMPKRRERELDDSAQKRFRQSTLDFRVKAKDEGKKGAFEADLDEEATMSAEERAEMQRRRDLIAAAAEKRKQSGSPWKTPPDSPENPEDNDSNLMQRSSPSKTSELPTEAGVNSRTKSKRIAALSEASDGALQERTSTPKQDPENSVYRRTDRFDYVEESANKGLSADELERPSTSKDGRKVTRNSGNGEDEDEVKRSEVNYSQMEPASPTLEYMYDGDGSQPLFTDSEPLEEEEVNSKDVPTSYWKGSPISELHRAPACTEVLPEMRPSQDHTILFTTPMKLDVPPAAFPDDYQDKWDGDHVRMPCSPDNLYPVEDQAGRKKVQSRWELIEATLLGGIKNSIDLEEAILTYNARYSQRWNFRALHTLFTEVLDAEETMYFFDKILPEMVNLALQLPKLCTQAIPLLRRQITHCVTMSQQQIASLLANAFFCTFPRRNAQQKKSEYSRFPDINFNRLFEMGKGYKNHRKIEKLKCILNYFRRVTESVPTGTVTISRRALSDLPRWDKSTAQLTRLHMAASGMIEKEGHGMLQMDFANKYIGGGALGFGCVQEEIRFMINPELIVTRLITEVLDDNECVIIKGAEQFSDYSGYANSFKWKGIFKDSTPRDAWGRRETEIVAIDALVIQRYEDQFRPDCLRRELNKAYCGFHGDTSSEHLPAIASGNWGCGAFGGDKRVKGMWIYCLLIQSPLA</sequence>
<feature type="domain" description="PARG helical" evidence="8">
    <location>
        <begin position="386"/>
        <end position="508"/>
    </location>
</feature>
<feature type="compositionally biased region" description="Basic and acidic residues" evidence="6">
    <location>
        <begin position="17"/>
        <end position="27"/>
    </location>
</feature>
<dbReference type="GO" id="GO:1990966">
    <property type="term" value="P:ATP generation from poly-ADP-D-ribose"/>
    <property type="evidence" value="ECO:0000318"/>
    <property type="project" value="GO_Central"/>
</dbReference>
<feature type="compositionally biased region" description="Basic and acidic residues" evidence="6">
    <location>
        <begin position="37"/>
        <end position="50"/>
    </location>
</feature>
<feature type="compositionally biased region" description="Basic and acidic residues" evidence="6">
    <location>
        <begin position="62"/>
        <end position="83"/>
    </location>
</feature>
<dbReference type="AlphaFoldDB" id="A0A7M7ND46"/>
<feature type="compositionally biased region" description="Basic and acidic residues" evidence="6">
    <location>
        <begin position="181"/>
        <end position="193"/>
    </location>
</feature>
<keyword evidence="10" id="KW-1185">Reference proteome</keyword>
<evidence type="ECO:0000256" key="5">
    <source>
        <dbReference type="PIRSR" id="PIRSR607724-2"/>
    </source>
</evidence>
<reference evidence="9" key="2">
    <citation type="submission" date="2021-01" db="UniProtKB">
        <authorList>
            <consortium name="EnsemblMetazoa"/>
        </authorList>
    </citation>
    <scope>IDENTIFICATION</scope>
</reference>
<feature type="region of interest" description="Disordered" evidence="6">
    <location>
        <begin position="17"/>
        <end position="256"/>
    </location>
</feature>
<dbReference type="GeneID" id="100892778"/>
<dbReference type="RefSeq" id="XP_030834970.1">
    <property type="nucleotide sequence ID" value="XM_030979110.1"/>
</dbReference>
<dbReference type="KEGG" id="spu:100892778"/>
<evidence type="ECO:0000256" key="6">
    <source>
        <dbReference type="SAM" id="MobiDB-lite"/>
    </source>
</evidence>
<dbReference type="PANTHER" id="PTHR12837">
    <property type="entry name" value="POLY ADP-RIBOSE GLYCOHYDROLASE"/>
    <property type="match status" value="1"/>
</dbReference>
<dbReference type="FunCoup" id="A0A7M7ND46">
    <property type="interactions" value="1112"/>
</dbReference>
<keyword evidence="3" id="KW-0378">Hydrolase</keyword>
<evidence type="ECO:0000256" key="2">
    <source>
        <dbReference type="ARBA" id="ARBA00012255"/>
    </source>
</evidence>
<protein>
    <recommendedName>
        <fullName evidence="2">poly(ADP-ribose) glycohydrolase</fullName>
        <ecNumber evidence="2">3.2.1.143</ecNumber>
    </recommendedName>
</protein>
<feature type="domain" description="PARG catalytic Macro" evidence="7">
    <location>
        <begin position="515"/>
        <end position="692"/>
    </location>
</feature>
<evidence type="ECO:0000259" key="8">
    <source>
        <dbReference type="Pfam" id="PF20811"/>
    </source>
</evidence>
<evidence type="ECO:0000313" key="9">
    <source>
        <dbReference type="EnsemblMetazoa" id="XP_030834970"/>
    </source>
</evidence>
<dbReference type="GO" id="GO:0006282">
    <property type="term" value="P:regulation of DNA repair"/>
    <property type="evidence" value="ECO:0000318"/>
    <property type="project" value="GO_Central"/>
</dbReference>
<dbReference type="GO" id="GO:0005975">
    <property type="term" value="P:carbohydrate metabolic process"/>
    <property type="evidence" value="ECO:0007669"/>
    <property type="project" value="InterPro"/>
</dbReference>
<dbReference type="InterPro" id="IPR046372">
    <property type="entry name" value="PARG_cat_C"/>
</dbReference>
<dbReference type="PANTHER" id="PTHR12837:SF15">
    <property type="entry name" value="POLY(ADP-RIBOSE) GLYCOHYDROLASE"/>
    <property type="match status" value="1"/>
</dbReference>